<accession>A0A316A020</accession>
<dbReference type="PRINTS" id="PR00038">
    <property type="entry name" value="HTHLUXR"/>
</dbReference>
<dbReference type="InterPro" id="IPR016032">
    <property type="entry name" value="Sig_transdc_resp-reg_C-effctor"/>
</dbReference>
<dbReference type="SMART" id="SM00421">
    <property type="entry name" value="HTH_LUXR"/>
    <property type="match status" value="1"/>
</dbReference>
<keyword evidence="6" id="KW-1185">Reference proteome</keyword>
<dbReference type="CDD" id="cd06170">
    <property type="entry name" value="LuxR_C_like"/>
    <property type="match status" value="1"/>
</dbReference>
<dbReference type="InterPro" id="IPR036388">
    <property type="entry name" value="WH-like_DNA-bd_sf"/>
</dbReference>
<dbReference type="Gene3D" id="1.25.40.10">
    <property type="entry name" value="Tetratricopeptide repeat domain"/>
    <property type="match status" value="1"/>
</dbReference>
<reference evidence="6" key="1">
    <citation type="submission" date="2017-07" db="EMBL/GenBank/DDBJ databases">
        <authorList>
            <person name="Varghese N."/>
            <person name="Submissions S."/>
        </authorList>
    </citation>
    <scope>NUCLEOTIDE SEQUENCE [LARGE SCALE GENOMIC DNA]</scope>
    <source>
        <strain evidence="6">NLAE-zl-C134</strain>
    </source>
</reference>
<evidence type="ECO:0000256" key="3">
    <source>
        <dbReference type="ARBA" id="ARBA00023163"/>
    </source>
</evidence>
<feature type="domain" description="HTH luxR-type" evidence="4">
    <location>
        <begin position="761"/>
        <end position="826"/>
    </location>
</feature>
<dbReference type="PANTHER" id="PTHR44688">
    <property type="entry name" value="DNA-BINDING TRANSCRIPTIONAL ACTIVATOR DEVR_DOSR"/>
    <property type="match status" value="1"/>
</dbReference>
<dbReference type="InterPro" id="IPR027417">
    <property type="entry name" value="P-loop_NTPase"/>
</dbReference>
<dbReference type="Proteomes" id="UP000254051">
    <property type="component" value="Unassembled WGS sequence"/>
</dbReference>
<name>A0A316A020_9FIRM</name>
<organism evidence="5 6">
    <name type="scientific">Faecalicatena contorta</name>
    <dbReference type="NCBI Taxonomy" id="39482"/>
    <lineage>
        <taxon>Bacteria</taxon>
        <taxon>Bacillati</taxon>
        <taxon>Bacillota</taxon>
        <taxon>Clostridia</taxon>
        <taxon>Lachnospirales</taxon>
        <taxon>Lachnospiraceae</taxon>
        <taxon>Faecalicatena</taxon>
    </lineage>
</organism>
<dbReference type="Pfam" id="PF00196">
    <property type="entry name" value="GerE"/>
    <property type="match status" value="1"/>
</dbReference>
<dbReference type="PANTHER" id="PTHR44688:SF25">
    <property type="entry name" value="HTH LUXR-TYPE DOMAIN-CONTAINING PROTEIN"/>
    <property type="match status" value="1"/>
</dbReference>
<gene>
    <name evidence="5" type="ORF">SAMN05216529_104258</name>
</gene>
<evidence type="ECO:0000313" key="6">
    <source>
        <dbReference type="Proteomes" id="UP000254051"/>
    </source>
</evidence>
<evidence type="ECO:0000259" key="4">
    <source>
        <dbReference type="PROSITE" id="PS50043"/>
    </source>
</evidence>
<dbReference type="InterPro" id="IPR000792">
    <property type="entry name" value="Tscrpt_reg_LuxR_C"/>
</dbReference>
<dbReference type="GO" id="GO:0003677">
    <property type="term" value="F:DNA binding"/>
    <property type="evidence" value="ECO:0007669"/>
    <property type="project" value="UniProtKB-KW"/>
</dbReference>
<dbReference type="RefSeq" id="WP_109710342.1">
    <property type="nucleotide sequence ID" value="NZ_QGDS01000004.1"/>
</dbReference>
<dbReference type="SUPFAM" id="SSF52540">
    <property type="entry name" value="P-loop containing nucleoside triphosphate hydrolases"/>
    <property type="match status" value="1"/>
</dbReference>
<dbReference type="InterPro" id="IPR011990">
    <property type="entry name" value="TPR-like_helical_dom_sf"/>
</dbReference>
<protein>
    <submittedName>
        <fullName evidence="5">ATP-, maltotriose- and DNA-dependent transcriptional regulator MalT</fullName>
    </submittedName>
</protein>
<dbReference type="GO" id="GO:0006355">
    <property type="term" value="P:regulation of DNA-templated transcription"/>
    <property type="evidence" value="ECO:0007669"/>
    <property type="project" value="InterPro"/>
</dbReference>
<dbReference type="Gene3D" id="3.40.50.300">
    <property type="entry name" value="P-loop containing nucleotide triphosphate hydrolases"/>
    <property type="match status" value="1"/>
</dbReference>
<keyword evidence="2" id="KW-0238">DNA-binding</keyword>
<dbReference type="PROSITE" id="PS50043">
    <property type="entry name" value="HTH_LUXR_2"/>
    <property type="match status" value="1"/>
</dbReference>
<dbReference type="EMBL" id="UHJJ01000004">
    <property type="protein sequence ID" value="SUQ13946.1"/>
    <property type="molecule type" value="Genomic_DNA"/>
</dbReference>
<dbReference type="AlphaFoldDB" id="A0A316A020"/>
<evidence type="ECO:0000256" key="2">
    <source>
        <dbReference type="ARBA" id="ARBA00023125"/>
    </source>
</evidence>
<sequence length="828" mass="95299">MDNQEKHILRPRVAGLLSRGIKNSCVLIRSTSGFGKSAIVSEYLNTIGYHKVWYTCSTFDNEEDRFFYNLSDIFKKHRLKLGKFMEKMGFPDNESEFFDFLNILTKELYTDKKVVAFVFDDFHLITNKKVKRFVLQLINSNLENCCFFVLSRNWEIFDESIVVPYSSINNEDLKYTGDEAIELFNAIGKTVSDESVIEINQYVEGWPIALYLIAKSMNQKIPVSITPLIKTKPKLFSLFETIVFSQYTDKEKKSLINISILDSFPRELVSAVSNEKKRSLNDLIAGNVFFNYDNIDDRLYIHPLYLEFLKEKRVSIPKSQQEKTLLKAAKWCLRKKHYYDAINYFKAFDCHDGVWDTILKFKTKRYKMSEADFLLKCIDDLPKEFIAANPMAEIIKSGLLANNLRFDEAFELITGVQRKLEAANAAGLLGECYATYAVILLLYGADNFGEYFKKANALLSNGSTIWSRHFLAVDLGPGFQLHDDNSGALTKSLNLYTEGVPYMVEVLNGAGEGLELLCRSESAFLQGDIKRTLEFGYQALYKAHAMSQWDIIGNALLILLRCYTIQGNYELILETLEHVDRYKRDPRSSNLGIWDIIYGWYYSEIGEADKVVLWIRNAIQYGYPPVSIDRATVLRARCLISKGQYWEAKAFMNQCTTLAKNKNSIIHLIHIEILNSIILYELSEKDASIKAFERAYLLAYKNKLLTPFVEYSSRLRKIILYAKGSKNHNVPKEWVDGLYRKVTTVAKKYSVLIKMLKEEQHHKTNLKLSKRELEILLNLSYGYTREEIAEHLYLGVNTVKSVLKQIYAKLGAINSADAVRIAIINKLI</sequence>
<keyword evidence="1" id="KW-0805">Transcription regulation</keyword>
<dbReference type="Gene3D" id="1.10.10.10">
    <property type="entry name" value="Winged helix-like DNA-binding domain superfamily/Winged helix DNA-binding domain"/>
    <property type="match status" value="1"/>
</dbReference>
<keyword evidence="3" id="KW-0804">Transcription</keyword>
<dbReference type="SUPFAM" id="SSF46894">
    <property type="entry name" value="C-terminal effector domain of the bipartite response regulators"/>
    <property type="match status" value="1"/>
</dbReference>
<evidence type="ECO:0000256" key="1">
    <source>
        <dbReference type="ARBA" id="ARBA00023015"/>
    </source>
</evidence>
<proteinExistence type="predicted"/>
<dbReference type="OrthoDB" id="1137593at2"/>
<evidence type="ECO:0000313" key="5">
    <source>
        <dbReference type="EMBL" id="SUQ13946.1"/>
    </source>
</evidence>